<dbReference type="Proteomes" id="UP000198716">
    <property type="component" value="Unassembled WGS sequence"/>
</dbReference>
<sequence>MSAGVGGSAGIDESTGIPEELRSLGRLFRRTDPTPDRAISAAYGAARRLVRERDSVGVLEPLGDSALRCRAVEESSDVAEESSGAAEVRTLSFAAPGRLVELELRPARQGMFLARGIVLSRAGQPSPAGAVIVRHGQGECRGELDDCGGFAVPGVPAGPICLRLHTRRADGLVTHRTGSDWFVC</sequence>
<dbReference type="EMBL" id="FOMZ01000005">
    <property type="protein sequence ID" value="SFD94556.1"/>
    <property type="molecule type" value="Genomic_DNA"/>
</dbReference>
<dbReference type="AlphaFoldDB" id="A0A1I1WHB6"/>
<keyword evidence="2" id="KW-1185">Reference proteome</keyword>
<reference evidence="2" key="1">
    <citation type="submission" date="2016-10" db="EMBL/GenBank/DDBJ databases">
        <authorList>
            <person name="Varghese N."/>
            <person name="Submissions S."/>
        </authorList>
    </citation>
    <scope>NUCLEOTIDE SEQUENCE [LARGE SCALE GENOMIC DNA]</scope>
    <source>
        <strain evidence="2">DSM 45004</strain>
    </source>
</reference>
<evidence type="ECO:0000313" key="2">
    <source>
        <dbReference type="Proteomes" id="UP000198716"/>
    </source>
</evidence>
<protein>
    <submittedName>
        <fullName evidence="1">Uncharacterized protein</fullName>
    </submittedName>
</protein>
<organism evidence="1 2">
    <name type="scientific">Actinopolyspora alba</name>
    <dbReference type="NCBI Taxonomy" id="673379"/>
    <lineage>
        <taxon>Bacteria</taxon>
        <taxon>Bacillati</taxon>
        <taxon>Actinomycetota</taxon>
        <taxon>Actinomycetes</taxon>
        <taxon>Actinopolysporales</taxon>
        <taxon>Actinopolysporaceae</taxon>
        <taxon>Actinopolyspora</taxon>
        <taxon>Actinopolyspora alba group</taxon>
    </lineage>
</organism>
<gene>
    <name evidence="1" type="ORF">SAMN04487819_105264</name>
</gene>
<proteinExistence type="predicted"/>
<name>A0A1I1WHB6_9ACTN</name>
<evidence type="ECO:0000313" key="1">
    <source>
        <dbReference type="EMBL" id="SFD94556.1"/>
    </source>
</evidence>
<dbReference type="RefSeq" id="WP_092926138.1">
    <property type="nucleotide sequence ID" value="NZ_FOMZ01000005.1"/>
</dbReference>
<accession>A0A1I1WHB6</accession>